<dbReference type="PANTHER" id="PTHR12049">
    <property type="entry name" value="PROTEIN ARGININE METHYLTRANSFERASE NDUFAF7, MITOCHONDRIAL"/>
    <property type="match status" value="1"/>
</dbReference>
<protein>
    <recommendedName>
        <fullName evidence="9">Protein arginine methyltransferase NDUFAF7</fullName>
        <ecNumber evidence="9">2.1.1.320</ecNumber>
    </recommendedName>
</protein>
<dbReference type="GO" id="GO:0005739">
    <property type="term" value="C:mitochondrion"/>
    <property type="evidence" value="ECO:0007669"/>
    <property type="project" value="UniProtKB-SubCell"/>
</dbReference>
<accession>A0A0K8R431</accession>
<evidence type="ECO:0000256" key="5">
    <source>
        <dbReference type="ARBA" id="ARBA00022946"/>
    </source>
</evidence>
<evidence type="ECO:0000256" key="6">
    <source>
        <dbReference type="ARBA" id="ARBA00023128"/>
    </source>
</evidence>
<name>A0A0K8R431_IXORI</name>
<keyword evidence="3 9" id="KW-0489">Methyltransferase</keyword>
<dbReference type="EC" id="2.1.1.320" evidence="9"/>
<dbReference type="InterPro" id="IPR038375">
    <property type="entry name" value="NDUFAF7_sf"/>
</dbReference>
<comment type="catalytic activity">
    <reaction evidence="7 9">
        <text>L-arginyl-[protein] + 2 S-adenosyl-L-methionine = N(omega),N(omega)'-dimethyl-L-arginyl-[protein] + 2 S-adenosyl-L-homocysteine + 2 H(+)</text>
        <dbReference type="Rhea" id="RHEA:48108"/>
        <dbReference type="Rhea" id="RHEA-COMP:10532"/>
        <dbReference type="Rhea" id="RHEA-COMP:11992"/>
        <dbReference type="ChEBI" id="CHEBI:15378"/>
        <dbReference type="ChEBI" id="CHEBI:29965"/>
        <dbReference type="ChEBI" id="CHEBI:57856"/>
        <dbReference type="ChEBI" id="CHEBI:59789"/>
        <dbReference type="ChEBI" id="CHEBI:88221"/>
        <dbReference type="EC" id="2.1.1.320"/>
    </reaction>
</comment>
<evidence type="ECO:0000256" key="1">
    <source>
        <dbReference type="ARBA" id="ARBA00004173"/>
    </source>
</evidence>
<keyword evidence="5" id="KW-0809">Transit peptide</keyword>
<reference evidence="10" key="1">
    <citation type="submission" date="2012-12" db="EMBL/GenBank/DDBJ databases">
        <title>Identification and characterization of a phenylalanine ammonia-lyase gene family in Isatis indigotica Fort.</title>
        <authorList>
            <person name="Liu Q."/>
            <person name="Chen J."/>
            <person name="Zhou X."/>
            <person name="Di P."/>
            <person name="Xiao Y."/>
            <person name="Xuan H."/>
            <person name="Zhang L."/>
            <person name="Chen W."/>
        </authorList>
    </citation>
    <scope>NUCLEOTIDE SEQUENCE</scope>
    <source>
        <tissue evidence="10">Salivary gland</tissue>
    </source>
</reference>
<evidence type="ECO:0000256" key="9">
    <source>
        <dbReference type="RuleBase" id="RU364114"/>
    </source>
</evidence>
<sequence>MSAMAARAACKLLRGTNFVLRREIHSKTPTIDPGIAKQLSKRSMVIEAQAKSAETRLLQQLRSRILATGPITVAEYMKEVLTNPMSGYYMHRDVFGSSGDFTTSPEISQMSGELVAVWFLNEWVKAGKPKPLYIVELGPGRGTLSDDMLRVFSKYSDAMEVVSLHLVEISPHLSQVQELKLCGTVSVVKDVLDHSPVTLRLPVKSDSEEVTYKQSITKHGVPVGWYRHLHDVPRGFSCFVAHEFLDALPVHKFQRTPEGWREVFIDLDDGPGPHHLRYVLSRGPTPASFFADVVGEKRDHVEVCPEAGVIAQELASRMHEHGGCGLVVDYGHDGTKTDTFRAFKNHTLHPVLSEPGTADLTADVDFSYLKRILAGKALTFGPVTQEQFLKNMGINIRLQKLLDNCQDADLRQELLSGYDMLTNPEKMGERFKFFGVFPLDMQGPLETHPPAGFFAPS</sequence>
<dbReference type="Pfam" id="PF02636">
    <property type="entry name" value="Methyltransf_28"/>
    <property type="match status" value="1"/>
</dbReference>
<evidence type="ECO:0000256" key="2">
    <source>
        <dbReference type="ARBA" id="ARBA00005891"/>
    </source>
</evidence>
<evidence type="ECO:0000256" key="4">
    <source>
        <dbReference type="ARBA" id="ARBA00022679"/>
    </source>
</evidence>
<dbReference type="InterPro" id="IPR003788">
    <property type="entry name" value="NDUFAF7"/>
</dbReference>
<dbReference type="AlphaFoldDB" id="A0A0K8R431"/>
<dbReference type="SUPFAM" id="SSF53335">
    <property type="entry name" value="S-adenosyl-L-methionine-dependent methyltransferases"/>
    <property type="match status" value="1"/>
</dbReference>
<dbReference type="InterPro" id="IPR029063">
    <property type="entry name" value="SAM-dependent_MTases_sf"/>
</dbReference>
<proteinExistence type="evidence at transcript level"/>
<dbReference type="Gene3D" id="3.40.50.12710">
    <property type="match status" value="1"/>
</dbReference>
<dbReference type="EMBL" id="GADI01007888">
    <property type="protein sequence ID" value="JAA65920.1"/>
    <property type="molecule type" value="mRNA"/>
</dbReference>
<evidence type="ECO:0000313" key="10">
    <source>
        <dbReference type="EMBL" id="JAA65920.1"/>
    </source>
</evidence>
<dbReference type="FunFam" id="3.40.50.12710:FF:000001">
    <property type="entry name" value="Protein arginine methyltransferase NDUFAF7"/>
    <property type="match status" value="1"/>
</dbReference>
<comment type="function">
    <text evidence="8">Arginine methyltransferase involved in the assembly or stability of mitochondrial NADH:ubiquinone oxidoreductase complex (complex I). Acts by mediating symmetric dimethylation of 'Arg-118' of NDUFS2 after it assembles into the complex I, stabilizing the early intermediate complex.</text>
</comment>
<comment type="similarity">
    <text evidence="2 9">Belongs to the NDUFAF7 family.</text>
</comment>
<comment type="subcellular location">
    <subcellularLocation>
        <location evidence="1 9">Mitochondrion</location>
    </subcellularLocation>
</comment>
<dbReference type="GO" id="GO:0032981">
    <property type="term" value="P:mitochondrial respiratory chain complex I assembly"/>
    <property type="evidence" value="ECO:0007669"/>
    <property type="project" value="TreeGrafter"/>
</dbReference>
<dbReference type="GO" id="GO:0032259">
    <property type="term" value="P:methylation"/>
    <property type="evidence" value="ECO:0007669"/>
    <property type="project" value="UniProtKB-KW"/>
</dbReference>
<evidence type="ECO:0000256" key="3">
    <source>
        <dbReference type="ARBA" id="ARBA00022603"/>
    </source>
</evidence>
<organism evidence="10">
    <name type="scientific">Ixodes ricinus</name>
    <name type="common">Common tick</name>
    <name type="synonym">Acarus ricinus</name>
    <dbReference type="NCBI Taxonomy" id="34613"/>
    <lineage>
        <taxon>Eukaryota</taxon>
        <taxon>Metazoa</taxon>
        <taxon>Ecdysozoa</taxon>
        <taxon>Arthropoda</taxon>
        <taxon>Chelicerata</taxon>
        <taxon>Arachnida</taxon>
        <taxon>Acari</taxon>
        <taxon>Parasitiformes</taxon>
        <taxon>Ixodida</taxon>
        <taxon>Ixodoidea</taxon>
        <taxon>Ixodidae</taxon>
        <taxon>Ixodinae</taxon>
        <taxon>Ixodes</taxon>
    </lineage>
</organism>
<evidence type="ECO:0000256" key="8">
    <source>
        <dbReference type="ARBA" id="ARBA00054758"/>
    </source>
</evidence>
<dbReference type="GO" id="GO:0035243">
    <property type="term" value="F:protein-arginine omega-N symmetric methyltransferase activity"/>
    <property type="evidence" value="ECO:0007669"/>
    <property type="project" value="UniProtKB-EC"/>
</dbReference>
<dbReference type="PANTHER" id="PTHR12049:SF7">
    <property type="entry name" value="PROTEIN ARGININE METHYLTRANSFERASE NDUFAF7, MITOCHONDRIAL"/>
    <property type="match status" value="1"/>
</dbReference>
<keyword evidence="4 9" id="KW-0808">Transferase</keyword>
<evidence type="ECO:0000256" key="7">
    <source>
        <dbReference type="ARBA" id="ARBA00048612"/>
    </source>
</evidence>
<keyword evidence="6 9" id="KW-0496">Mitochondrion</keyword>